<comment type="pathway">
    <text evidence="2 7">Energy metabolism; oxidative phosphorylation.</text>
</comment>
<comment type="function">
    <text evidence="7">Component of the cytochrome c oxidase, the last enzyme in the mitochondrial electron transport chain which drives oxidative phosphorylation. The respiratory chain contains 3 multisubunit complexes succinate dehydrogenase (complex II, CII), ubiquinol-cytochrome c oxidoreductase (cytochrome b-c1 complex, complex III, CIII) and cytochrome c oxidase (complex IV, CIV), that cooperate to transfer electrons derived from NADH and succinate to molecular oxygen, creating an electrochemical gradient over the inner membrane that drives transmembrane transport and the ATP synthase. Cytochrome c oxidase is the component of the respiratory chain that catalyzes the reduction of oxygen to water. Electrons originating from reduced cytochrome c in the intermembrane space (IMS) are transferred via the dinuclear copper A center (CU(A)) of subunit 2 and heme A of subunit 1 to the active site in subunit 1, a binuclear center (BNC) formed by heme A3 and copper B (CU(B)). The BNC reduces molecular oxygen to 2 water molecules using 4 electrons from cytochrome c in the IMS and 4 protons from the mitochondrial matrix.</text>
</comment>
<dbReference type="Pfam" id="PF02935">
    <property type="entry name" value="COX7C"/>
    <property type="match status" value="1"/>
</dbReference>
<organism evidence="8 9">
    <name type="scientific">Rhodocollybia butyracea</name>
    <dbReference type="NCBI Taxonomy" id="206335"/>
    <lineage>
        <taxon>Eukaryota</taxon>
        <taxon>Fungi</taxon>
        <taxon>Dikarya</taxon>
        <taxon>Basidiomycota</taxon>
        <taxon>Agaricomycotina</taxon>
        <taxon>Agaricomycetes</taxon>
        <taxon>Agaricomycetidae</taxon>
        <taxon>Agaricales</taxon>
        <taxon>Marasmiineae</taxon>
        <taxon>Omphalotaceae</taxon>
        <taxon>Rhodocollybia</taxon>
    </lineage>
</organism>
<comment type="caution">
    <text evidence="8">The sequence shown here is derived from an EMBL/GenBank/DDBJ whole genome shotgun (WGS) entry which is preliminary data.</text>
</comment>
<dbReference type="AlphaFoldDB" id="A0A9P5TX57"/>
<evidence type="ECO:0000256" key="6">
    <source>
        <dbReference type="ARBA" id="ARBA00023136"/>
    </source>
</evidence>
<evidence type="ECO:0000256" key="2">
    <source>
        <dbReference type="ARBA" id="ARBA00004673"/>
    </source>
</evidence>
<protein>
    <recommendedName>
        <fullName evidence="7">Cytochrome c oxidase subunit 8, mitochondrial</fullName>
    </recommendedName>
    <alternativeName>
        <fullName evidence="7">Cytochrome c oxidase polypeptide VIII</fullName>
    </alternativeName>
</protein>
<evidence type="ECO:0000256" key="3">
    <source>
        <dbReference type="ARBA" id="ARBA00010514"/>
    </source>
</evidence>
<proteinExistence type="inferred from homology"/>
<sequence>MVPSSSVVHVWKKHLPFNYLNKRAFTYKFVAFLGFGFALPWVAVGWIWYNHIAPDNVYAEFFHLQVPAWWLQEPISSSSYLRLQMTSRSNMKKKS</sequence>
<dbReference type="Proteomes" id="UP000772434">
    <property type="component" value="Unassembled WGS sequence"/>
</dbReference>
<name>A0A9P5TX57_9AGAR</name>
<gene>
    <name evidence="8" type="ORF">BDP27DRAFT_1275742</name>
</gene>
<comment type="subunit">
    <text evidence="7">Component of the cytochrome c oxidase (complex IV, CIV), a multisubunit enzyme composed of a catalytic core of 3 subunits and several supernumerary subunits. The complex exists as a monomer or a dimer and forms supercomplexes (SCs) in the inner mitochondrial membrane with ubiquinol-cytochrome c oxidoreductase (cytochrome b-c1 complex, complex III, CIII).</text>
</comment>
<dbReference type="GO" id="GO:0045277">
    <property type="term" value="C:respiratory chain complex IV"/>
    <property type="evidence" value="ECO:0007669"/>
    <property type="project" value="UniProtKB-UniRule"/>
</dbReference>
<dbReference type="Gene3D" id="4.10.49.10">
    <property type="entry name" value="Cytochrome c oxidase subunit VIIc"/>
    <property type="match status" value="1"/>
</dbReference>
<dbReference type="GO" id="GO:0006123">
    <property type="term" value="P:mitochondrial electron transport, cytochrome c to oxygen"/>
    <property type="evidence" value="ECO:0007669"/>
    <property type="project" value="UniProtKB-UniRule"/>
</dbReference>
<dbReference type="GO" id="GO:0005743">
    <property type="term" value="C:mitochondrial inner membrane"/>
    <property type="evidence" value="ECO:0007669"/>
    <property type="project" value="UniProtKB-SubCell"/>
</dbReference>
<keyword evidence="7" id="KW-0809">Transit peptide</keyword>
<feature type="transmembrane region" description="Helical" evidence="7">
    <location>
        <begin position="29"/>
        <end position="49"/>
    </location>
</feature>
<keyword evidence="7" id="KW-0812">Transmembrane</keyword>
<comment type="similarity">
    <text evidence="3 7">Belongs to the cytochrome c oxidase VIIc family.</text>
</comment>
<comment type="subcellular location">
    <subcellularLocation>
        <location evidence="1 7">Mitochondrion inner membrane</location>
        <topology evidence="1 7">Single-pass membrane protein</topology>
    </subcellularLocation>
</comment>
<evidence type="ECO:0000256" key="5">
    <source>
        <dbReference type="ARBA" id="ARBA00023128"/>
    </source>
</evidence>
<keyword evidence="4 7" id="KW-0999">Mitochondrion inner membrane</keyword>
<evidence type="ECO:0000313" key="9">
    <source>
        <dbReference type="Proteomes" id="UP000772434"/>
    </source>
</evidence>
<evidence type="ECO:0000256" key="1">
    <source>
        <dbReference type="ARBA" id="ARBA00004434"/>
    </source>
</evidence>
<evidence type="ECO:0000256" key="7">
    <source>
        <dbReference type="RuleBase" id="RU368123"/>
    </source>
</evidence>
<accession>A0A9P5TX57</accession>
<dbReference type="InterPro" id="IPR036636">
    <property type="entry name" value="COX7C/Cox8_sf"/>
</dbReference>
<keyword evidence="5 7" id="KW-0496">Mitochondrion</keyword>
<dbReference type="OrthoDB" id="9974841at2759"/>
<reference evidence="8" key="1">
    <citation type="submission" date="2020-11" db="EMBL/GenBank/DDBJ databases">
        <authorList>
            <consortium name="DOE Joint Genome Institute"/>
            <person name="Ahrendt S."/>
            <person name="Riley R."/>
            <person name="Andreopoulos W."/>
            <person name="Labutti K."/>
            <person name="Pangilinan J."/>
            <person name="Ruiz-Duenas F.J."/>
            <person name="Barrasa J.M."/>
            <person name="Sanchez-Garcia M."/>
            <person name="Camarero S."/>
            <person name="Miyauchi S."/>
            <person name="Serrano A."/>
            <person name="Linde D."/>
            <person name="Babiker R."/>
            <person name="Drula E."/>
            <person name="Ayuso-Fernandez I."/>
            <person name="Pacheco R."/>
            <person name="Padilla G."/>
            <person name="Ferreira P."/>
            <person name="Barriuso J."/>
            <person name="Kellner H."/>
            <person name="Castanera R."/>
            <person name="Alfaro M."/>
            <person name="Ramirez L."/>
            <person name="Pisabarro A.G."/>
            <person name="Kuo A."/>
            <person name="Tritt A."/>
            <person name="Lipzen A."/>
            <person name="He G."/>
            <person name="Yan M."/>
            <person name="Ng V."/>
            <person name="Cullen D."/>
            <person name="Martin F."/>
            <person name="Rosso M.-N."/>
            <person name="Henrissat B."/>
            <person name="Hibbett D."/>
            <person name="Martinez A.T."/>
            <person name="Grigoriev I.V."/>
        </authorList>
    </citation>
    <scope>NUCLEOTIDE SEQUENCE</scope>
    <source>
        <strain evidence="8">AH 40177</strain>
    </source>
</reference>
<keyword evidence="9" id="KW-1185">Reference proteome</keyword>
<dbReference type="EMBL" id="JADNRY010000450">
    <property type="protein sequence ID" value="KAF9052559.1"/>
    <property type="molecule type" value="Genomic_DNA"/>
</dbReference>
<keyword evidence="7" id="KW-1133">Transmembrane helix</keyword>
<evidence type="ECO:0000256" key="4">
    <source>
        <dbReference type="ARBA" id="ARBA00022792"/>
    </source>
</evidence>
<keyword evidence="6 7" id="KW-0472">Membrane</keyword>
<dbReference type="InterPro" id="IPR004202">
    <property type="entry name" value="COX7C/Cox8"/>
</dbReference>
<dbReference type="SUPFAM" id="SSF81427">
    <property type="entry name" value="Mitochondrial cytochrome c oxidase subunit VIIc (aka VIIIa)"/>
    <property type="match status" value="1"/>
</dbReference>
<evidence type="ECO:0000313" key="8">
    <source>
        <dbReference type="EMBL" id="KAF9052559.1"/>
    </source>
</evidence>